<keyword evidence="5" id="KW-1185">Reference proteome</keyword>
<dbReference type="GeneID" id="301335631"/>
<sequence length="55" mass="5937">MSWPTSDSASSVLALIFLAVFAGVVLPAVWSSRPSRRRAAAAVLAQLLSALRRRR</sequence>
<dbReference type="RefSeq" id="WP_018087882.1">
    <property type="nucleotide sequence ID" value="NZ_BLIP01000002.1"/>
</dbReference>
<keyword evidence="1" id="KW-0812">Transmembrane</keyword>
<dbReference type="EMBL" id="BLIP01000002">
    <property type="protein sequence ID" value="GFE25938.1"/>
    <property type="molecule type" value="Genomic_DNA"/>
</dbReference>
<evidence type="ECO:0000313" key="2">
    <source>
        <dbReference type="EMBL" id="GFE25938.1"/>
    </source>
</evidence>
<accession>A0A640TQX6</accession>
<protein>
    <submittedName>
        <fullName evidence="2">Uncharacterized protein</fullName>
    </submittedName>
</protein>
<dbReference type="EMBL" id="CP114203">
    <property type="protein sequence ID" value="WAU07840.1"/>
    <property type="molecule type" value="Genomic_DNA"/>
</dbReference>
<evidence type="ECO:0000313" key="3">
    <source>
        <dbReference type="EMBL" id="WAU07840.1"/>
    </source>
</evidence>
<organism evidence="2 4">
    <name type="scientific">Streptomyces nigrescens</name>
    <dbReference type="NCBI Taxonomy" id="1920"/>
    <lineage>
        <taxon>Bacteria</taxon>
        <taxon>Bacillati</taxon>
        <taxon>Actinomycetota</taxon>
        <taxon>Actinomycetes</taxon>
        <taxon>Kitasatosporales</taxon>
        <taxon>Streptomycetaceae</taxon>
        <taxon>Streptomyces</taxon>
    </lineage>
</organism>
<reference evidence="2 4" key="1">
    <citation type="submission" date="2019-12" db="EMBL/GenBank/DDBJ databases">
        <title>Whole genome shotgun sequence of Streptomyces libani subsp. libani NBRC 13452.</title>
        <authorList>
            <person name="Ichikawa N."/>
            <person name="Kimura A."/>
            <person name="Kitahashi Y."/>
            <person name="Komaki H."/>
            <person name="Tamura T."/>
        </authorList>
    </citation>
    <scope>NUCLEOTIDE SEQUENCE [LARGE SCALE GENOMIC DNA]</scope>
    <source>
        <strain evidence="2 4">NBRC 13452</strain>
    </source>
</reference>
<keyword evidence="1" id="KW-0472">Membrane</keyword>
<dbReference type="Proteomes" id="UP001210169">
    <property type="component" value="Chromosome"/>
</dbReference>
<proteinExistence type="predicted"/>
<feature type="transmembrane region" description="Helical" evidence="1">
    <location>
        <begin position="12"/>
        <end position="30"/>
    </location>
</feature>
<dbReference type="AlphaFoldDB" id="A0A640TQX6"/>
<evidence type="ECO:0000313" key="4">
    <source>
        <dbReference type="Proteomes" id="UP000429552"/>
    </source>
</evidence>
<dbReference type="Proteomes" id="UP000429552">
    <property type="component" value="Unassembled WGS sequence"/>
</dbReference>
<name>A0A640TQX6_STRNI</name>
<keyword evidence="1" id="KW-1133">Transmembrane helix</keyword>
<evidence type="ECO:0000313" key="5">
    <source>
        <dbReference type="Proteomes" id="UP001210169"/>
    </source>
</evidence>
<evidence type="ECO:0000256" key="1">
    <source>
        <dbReference type="SAM" id="Phobius"/>
    </source>
</evidence>
<gene>
    <name evidence="2" type="ORF">Sliba_63910</name>
    <name evidence="3" type="ORF">STRNI_006483</name>
</gene>
<reference evidence="3 5" key="2">
    <citation type="submission" date="2022-12" db="EMBL/GenBank/DDBJ databases">
        <authorList>
            <person name="Ruckert C."/>
            <person name="Busche T."/>
            <person name="Kalinowski J."/>
            <person name="Wittmann C."/>
        </authorList>
    </citation>
    <scope>NUCLEOTIDE SEQUENCE [LARGE SCALE GENOMIC DNA]</scope>
    <source>
        <strain evidence="3 5">DSM 40276</strain>
    </source>
</reference>